<gene>
    <name evidence="2" type="ORF">QYE76_005368</name>
</gene>
<protein>
    <recommendedName>
        <fullName evidence="4">DUF4283 domain-containing protein</fullName>
    </recommendedName>
</protein>
<dbReference type="AlphaFoldDB" id="A0AAD8W332"/>
<accession>A0AAD8W332</accession>
<organism evidence="2 3">
    <name type="scientific">Lolium multiflorum</name>
    <name type="common">Italian ryegrass</name>
    <name type="synonym">Lolium perenne subsp. multiflorum</name>
    <dbReference type="NCBI Taxonomy" id="4521"/>
    <lineage>
        <taxon>Eukaryota</taxon>
        <taxon>Viridiplantae</taxon>
        <taxon>Streptophyta</taxon>
        <taxon>Embryophyta</taxon>
        <taxon>Tracheophyta</taxon>
        <taxon>Spermatophyta</taxon>
        <taxon>Magnoliopsida</taxon>
        <taxon>Liliopsida</taxon>
        <taxon>Poales</taxon>
        <taxon>Poaceae</taxon>
        <taxon>BOP clade</taxon>
        <taxon>Pooideae</taxon>
        <taxon>Poodae</taxon>
        <taxon>Poeae</taxon>
        <taxon>Poeae Chloroplast Group 2 (Poeae type)</taxon>
        <taxon>Loliodinae</taxon>
        <taxon>Loliinae</taxon>
        <taxon>Lolium</taxon>
    </lineage>
</organism>
<name>A0AAD8W332_LOLMU</name>
<evidence type="ECO:0000313" key="2">
    <source>
        <dbReference type="EMBL" id="KAK1631053.1"/>
    </source>
</evidence>
<reference evidence="2" key="1">
    <citation type="submission" date="2023-07" db="EMBL/GenBank/DDBJ databases">
        <title>A chromosome-level genome assembly of Lolium multiflorum.</title>
        <authorList>
            <person name="Chen Y."/>
            <person name="Copetti D."/>
            <person name="Kolliker R."/>
            <person name="Studer B."/>
        </authorList>
    </citation>
    <scope>NUCLEOTIDE SEQUENCE</scope>
    <source>
        <strain evidence="2">02402/16</strain>
        <tissue evidence="2">Leaf</tissue>
    </source>
</reference>
<proteinExistence type="predicted"/>
<feature type="compositionally biased region" description="Polar residues" evidence="1">
    <location>
        <begin position="275"/>
        <end position="284"/>
    </location>
</feature>
<comment type="caution">
    <text evidence="2">The sequence shown here is derived from an EMBL/GenBank/DDBJ whole genome shotgun (WGS) entry which is preliminary data.</text>
</comment>
<evidence type="ECO:0000313" key="3">
    <source>
        <dbReference type="Proteomes" id="UP001231189"/>
    </source>
</evidence>
<dbReference type="Proteomes" id="UP001231189">
    <property type="component" value="Unassembled WGS sequence"/>
</dbReference>
<dbReference type="EMBL" id="JAUUTY010000005">
    <property type="protein sequence ID" value="KAK1631053.1"/>
    <property type="molecule type" value="Genomic_DNA"/>
</dbReference>
<evidence type="ECO:0008006" key="4">
    <source>
        <dbReference type="Google" id="ProtNLM"/>
    </source>
</evidence>
<feature type="region of interest" description="Disordered" evidence="1">
    <location>
        <begin position="268"/>
        <end position="294"/>
    </location>
</feature>
<evidence type="ECO:0000256" key="1">
    <source>
        <dbReference type="SAM" id="MobiDB-lite"/>
    </source>
</evidence>
<keyword evidence="3" id="KW-1185">Reference proteome</keyword>
<sequence>MAWVHRGKKFSHEAFFQQMRFAWNSAKDISIQAVGENRFVIQCRCLGDWEKAMVKGPWLFHDWTVITTPYDGFSDPESVEVELLPIWIQVRKLPEVYRKKEVIKKLIEDGRKECGDGVHDENSIKFGEWIYANGRGRSAGPIRGGFRGGFGSGRGSFEEGRGTRYMGRSGDGINMGRGGYLDWRNHPEREDPPSMGNMDDDLTDTATSPVKPGDIVMTEKLAKRRLFVEESNDVEDTLVVVNSGVNIDGTPIPNANNPAPEDYNAKKRYKKVDGSSVSADTRSAASLEDDCQTQ</sequence>